<dbReference type="RefSeq" id="WP_157070305.1">
    <property type="nucleotide sequence ID" value="NZ_CP011125.1"/>
</dbReference>
<proteinExistence type="predicted"/>
<evidence type="ECO:0000313" key="2">
    <source>
        <dbReference type="EMBL" id="AKF11306.1"/>
    </source>
</evidence>
<feature type="transmembrane region" description="Helical" evidence="1">
    <location>
        <begin position="166"/>
        <end position="184"/>
    </location>
</feature>
<name>A0A0F6WA35_9BACT</name>
<evidence type="ECO:0000313" key="3">
    <source>
        <dbReference type="Proteomes" id="UP000034883"/>
    </source>
</evidence>
<dbReference type="STRING" id="927083.DB32_008455"/>
<feature type="transmembrane region" description="Helical" evidence="1">
    <location>
        <begin position="190"/>
        <end position="211"/>
    </location>
</feature>
<keyword evidence="1" id="KW-1133">Transmembrane helix</keyword>
<dbReference type="AlphaFoldDB" id="A0A0F6WA35"/>
<accession>A0A0F6WA35</accession>
<reference evidence="2 3" key="1">
    <citation type="submission" date="2015-03" db="EMBL/GenBank/DDBJ databases">
        <title>Genome assembly of Sandaracinus amylolyticus DSM 53668.</title>
        <authorList>
            <person name="Sharma G."/>
            <person name="Subramanian S."/>
        </authorList>
    </citation>
    <scope>NUCLEOTIDE SEQUENCE [LARGE SCALE GENOMIC DNA]</scope>
    <source>
        <strain evidence="2 3">DSM 53668</strain>
    </source>
</reference>
<dbReference type="EMBL" id="CP011125">
    <property type="protein sequence ID" value="AKF11306.1"/>
    <property type="molecule type" value="Genomic_DNA"/>
</dbReference>
<protein>
    <submittedName>
        <fullName evidence="2">Uncharacterized protein</fullName>
    </submittedName>
</protein>
<feature type="transmembrane region" description="Helical" evidence="1">
    <location>
        <begin position="86"/>
        <end position="106"/>
    </location>
</feature>
<feature type="transmembrane region" description="Helical" evidence="1">
    <location>
        <begin position="12"/>
        <end position="38"/>
    </location>
</feature>
<dbReference type="KEGG" id="samy:DB32_008455"/>
<keyword evidence="1" id="KW-0812">Transmembrane</keyword>
<keyword evidence="3" id="KW-1185">Reference proteome</keyword>
<evidence type="ECO:0000256" key="1">
    <source>
        <dbReference type="SAM" id="Phobius"/>
    </source>
</evidence>
<feature type="transmembrane region" description="Helical" evidence="1">
    <location>
        <begin position="118"/>
        <end position="145"/>
    </location>
</feature>
<keyword evidence="1" id="KW-0472">Membrane</keyword>
<dbReference type="Proteomes" id="UP000034883">
    <property type="component" value="Chromosome"/>
</dbReference>
<feature type="transmembrane region" description="Helical" evidence="1">
    <location>
        <begin position="58"/>
        <end position="74"/>
    </location>
</feature>
<organism evidence="2 3">
    <name type="scientific">Sandaracinus amylolyticus</name>
    <dbReference type="NCBI Taxonomy" id="927083"/>
    <lineage>
        <taxon>Bacteria</taxon>
        <taxon>Pseudomonadati</taxon>
        <taxon>Myxococcota</taxon>
        <taxon>Polyangia</taxon>
        <taxon>Polyangiales</taxon>
        <taxon>Sandaracinaceae</taxon>
        <taxon>Sandaracinus</taxon>
    </lineage>
</organism>
<gene>
    <name evidence="2" type="ORF">DB32_008455</name>
</gene>
<sequence length="268" mass="28358">MREPIDDARVAGWTAAMPAIVFATITAIPGGLAIHALMPAVLMPYDFPSAIRGSTEDYAWVGVVTTALVAAAAASHARNPWRAIRAVSIAGVCCAPITLIVLTLAVRVGEGAESSWILAAYALCGTICSAPLGLALGWCFGMLLWPVVFSLSRVSKQVTITTVPRALCAAALWCALGLSVAAAIRTSITWMHELAVAGAAIAWAVVVGVALEVQRRRRLAWSAEHGVATGWRVERDGHGTRWLLRETHAGGGAYREGVVRTRWGRLDA</sequence>